<dbReference type="SMART" id="SM00028">
    <property type="entry name" value="TPR"/>
    <property type="match status" value="2"/>
</dbReference>
<evidence type="ECO:0000256" key="2">
    <source>
        <dbReference type="SAM" id="Phobius"/>
    </source>
</evidence>
<dbReference type="GO" id="GO:0016301">
    <property type="term" value="F:kinase activity"/>
    <property type="evidence" value="ECO:0007669"/>
    <property type="project" value="UniProtKB-KW"/>
</dbReference>
<organism evidence="3 4">
    <name type="scientific">Chryseobacterium gambrini</name>
    <dbReference type="NCBI Taxonomy" id="373672"/>
    <lineage>
        <taxon>Bacteria</taxon>
        <taxon>Pseudomonadati</taxon>
        <taxon>Bacteroidota</taxon>
        <taxon>Flavobacteriia</taxon>
        <taxon>Flavobacteriales</taxon>
        <taxon>Weeksellaceae</taxon>
        <taxon>Chryseobacterium group</taxon>
        <taxon>Chryseobacterium</taxon>
    </lineage>
</organism>
<keyword evidence="2" id="KW-1133">Transmembrane helix</keyword>
<dbReference type="PROSITE" id="PS50005">
    <property type="entry name" value="TPR"/>
    <property type="match status" value="1"/>
</dbReference>
<name>A0ABM8K8B1_9FLAO</name>
<keyword evidence="4" id="KW-1185">Reference proteome</keyword>
<dbReference type="EMBL" id="AP029022">
    <property type="protein sequence ID" value="BEV05272.1"/>
    <property type="molecule type" value="Genomic_DNA"/>
</dbReference>
<dbReference type="InterPro" id="IPR036890">
    <property type="entry name" value="HATPase_C_sf"/>
</dbReference>
<feature type="transmembrane region" description="Helical" evidence="2">
    <location>
        <begin position="335"/>
        <end position="352"/>
    </location>
</feature>
<protein>
    <submittedName>
        <fullName evidence="3">Tetratricopeptide repeat-containing sensor histidine kinase</fullName>
    </submittedName>
</protein>
<gene>
    <name evidence="3" type="ORF">CRDW_26460</name>
</gene>
<accession>A0ABM8K8B1</accession>
<reference evidence="3 4" key="1">
    <citation type="journal article" date="2020" name="Microbes Environ.">
        <title>Synthetic bacterial community of duckweed: a simple and stable system to study plant-microbe interactions.</title>
        <authorList>
            <person name="Ishizawa H."/>
            <person name="Tada M."/>
            <person name="Kuroda M."/>
            <person name="Inoue D."/>
            <person name="Futamata H."/>
            <person name="Ike M."/>
        </authorList>
    </citation>
    <scope>NUCLEOTIDE SEQUENCE [LARGE SCALE GENOMIC DNA]</scope>
    <source>
        <strain evidence="3 4">DW100</strain>
    </source>
</reference>
<evidence type="ECO:0000313" key="3">
    <source>
        <dbReference type="EMBL" id="BEV05272.1"/>
    </source>
</evidence>
<dbReference type="InterPro" id="IPR019734">
    <property type="entry name" value="TPR_rpt"/>
</dbReference>
<dbReference type="SUPFAM" id="SSF55874">
    <property type="entry name" value="ATPase domain of HSP90 chaperone/DNA topoisomerase II/histidine kinase"/>
    <property type="match status" value="1"/>
</dbReference>
<dbReference type="Proteomes" id="UP001380186">
    <property type="component" value="Chromosome"/>
</dbReference>
<keyword evidence="2" id="KW-0812">Transmembrane</keyword>
<keyword evidence="3" id="KW-0808">Transferase</keyword>
<evidence type="ECO:0000313" key="4">
    <source>
        <dbReference type="Proteomes" id="UP001380186"/>
    </source>
</evidence>
<dbReference type="SUPFAM" id="SSF48452">
    <property type="entry name" value="TPR-like"/>
    <property type="match status" value="1"/>
</dbReference>
<sequence>MKRIFLLILPFILFSCSKKENIGEKEENALHKKARAFRDAKVPNIDSAFYYYTLAKDQYLKNNDSLRIGQCLVNMAIIENKKGDFYGSIETSVKANSYFKNTKDSTVRRDLASSFNNMGIASAFMYNYDDAIKFYKEAIQYVTTNDKRLTYYNNLAVSLLYKKDTKQALKYLSHAILAKDSIDYSRALNNFAKAKFWENKNYNPLPEFYTALEIRQKINNVEGLNSSYSTLSDYFKDRDKNKALFYAQKMLQTAIRVKNPEDKLQALNKLINLDNNNIIKYFNDYQHLNDSLIISRNRAKNQFAYFRYGIETEKAENLRLKADTIEKDNHILRQYFLLVILIIVIIFIIIWYRRRQLKLKQEKELEVKNTQLKMSKKVHDVVANGIYQVMTKIENQEDFDKDEALDELEFVYEKSRDISYEKADDKSEEREFSEKISELIGSFKSEKVNTYIAGNDREIWKDINNTAQEEVHQIIRELLVNMKKHSKASIVSFKFEKNNNVLKINYTDNGIGISGDVIYKNGLSSTVSRIETIGGEIIFDTKIEKGLKINISFPTH</sequence>
<keyword evidence="2" id="KW-0472">Membrane</keyword>
<proteinExistence type="predicted"/>
<dbReference type="Gene3D" id="3.30.565.10">
    <property type="entry name" value="Histidine kinase-like ATPase, C-terminal domain"/>
    <property type="match status" value="1"/>
</dbReference>
<dbReference type="InterPro" id="IPR011990">
    <property type="entry name" value="TPR-like_helical_dom_sf"/>
</dbReference>
<dbReference type="RefSeq" id="WP_338612941.1">
    <property type="nucleotide sequence ID" value="NZ_AP029022.1"/>
</dbReference>
<keyword evidence="3" id="KW-0418">Kinase</keyword>
<evidence type="ECO:0000256" key="1">
    <source>
        <dbReference type="PROSITE-ProRule" id="PRU00339"/>
    </source>
</evidence>
<dbReference type="Gene3D" id="1.25.40.10">
    <property type="entry name" value="Tetratricopeptide repeat domain"/>
    <property type="match status" value="2"/>
</dbReference>
<feature type="repeat" description="TPR" evidence="1">
    <location>
        <begin position="112"/>
        <end position="145"/>
    </location>
</feature>
<dbReference type="PROSITE" id="PS51257">
    <property type="entry name" value="PROKAR_LIPOPROTEIN"/>
    <property type="match status" value="1"/>
</dbReference>
<keyword evidence="1" id="KW-0802">TPR repeat</keyword>